<dbReference type="AlphaFoldDB" id="U6M284"/>
<feature type="compositionally biased region" description="Polar residues" evidence="1">
    <location>
        <begin position="78"/>
        <end position="98"/>
    </location>
</feature>
<feature type="region of interest" description="Disordered" evidence="1">
    <location>
        <begin position="70"/>
        <end position="105"/>
    </location>
</feature>
<feature type="compositionally biased region" description="Polar residues" evidence="1">
    <location>
        <begin position="1"/>
        <end position="14"/>
    </location>
</feature>
<dbReference type="OrthoDB" id="349814at2759"/>
<feature type="region of interest" description="Disordered" evidence="1">
    <location>
        <begin position="1"/>
        <end position="36"/>
    </location>
</feature>
<accession>U6M284</accession>
<proteinExistence type="predicted"/>
<dbReference type="EMBL" id="HG714106">
    <property type="protein sequence ID" value="CDJ54195.1"/>
    <property type="molecule type" value="Genomic_DNA"/>
</dbReference>
<reference evidence="2" key="1">
    <citation type="submission" date="2013-10" db="EMBL/GenBank/DDBJ databases">
        <title>Genomic analysis of the causative agents of coccidiosis in chickens.</title>
        <authorList>
            <person name="Reid A.J."/>
            <person name="Blake D."/>
            <person name="Billington K."/>
            <person name="Browne H."/>
            <person name="Dunn M."/>
            <person name="Hung S."/>
            <person name="Kawahara F."/>
            <person name="Miranda-Saavedra D."/>
            <person name="Mourier T."/>
            <person name="Nagra H."/>
            <person name="Otto T.D."/>
            <person name="Rawlings N."/>
            <person name="Sanchez A."/>
            <person name="Sanders M."/>
            <person name="Subramaniam C."/>
            <person name="Tay Y."/>
            <person name="Dear P."/>
            <person name="Doerig C."/>
            <person name="Gruber A."/>
            <person name="Parkinson J."/>
            <person name="Shirley M."/>
            <person name="Wan K.L."/>
            <person name="Berriman M."/>
            <person name="Tomley F."/>
            <person name="Pain A."/>
        </authorList>
    </citation>
    <scope>NUCLEOTIDE SEQUENCE [LARGE SCALE GENOMIC DNA]</scope>
    <source>
        <strain evidence="2">Houghton</strain>
    </source>
</reference>
<organism evidence="2 3">
    <name type="scientific">Eimeria brunetti</name>
    <dbReference type="NCBI Taxonomy" id="51314"/>
    <lineage>
        <taxon>Eukaryota</taxon>
        <taxon>Sar</taxon>
        <taxon>Alveolata</taxon>
        <taxon>Apicomplexa</taxon>
        <taxon>Conoidasida</taxon>
        <taxon>Coccidia</taxon>
        <taxon>Eucoccidiorida</taxon>
        <taxon>Eimeriorina</taxon>
        <taxon>Eimeriidae</taxon>
        <taxon>Eimeria</taxon>
    </lineage>
</organism>
<evidence type="ECO:0000256" key="1">
    <source>
        <dbReference type="SAM" id="MobiDB-lite"/>
    </source>
</evidence>
<reference evidence="2" key="2">
    <citation type="submission" date="2013-10" db="EMBL/GenBank/DDBJ databases">
        <authorList>
            <person name="Aslett M."/>
        </authorList>
    </citation>
    <scope>NUCLEOTIDE SEQUENCE [LARGE SCALE GENOMIC DNA]</scope>
    <source>
        <strain evidence="2">Houghton</strain>
    </source>
</reference>
<keyword evidence="3" id="KW-1185">Reference proteome</keyword>
<evidence type="ECO:0000313" key="2">
    <source>
        <dbReference type="EMBL" id="CDJ54195.1"/>
    </source>
</evidence>
<dbReference type="VEuPathDB" id="ToxoDB:EBH_0084400"/>
<gene>
    <name evidence="2" type="ORF">EBH_0084400</name>
</gene>
<dbReference type="Proteomes" id="UP000030750">
    <property type="component" value="Unassembled WGS sequence"/>
</dbReference>
<evidence type="ECO:0000313" key="3">
    <source>
        <dbReference type="Proteomes" id="UP000030750"/>
    </source>
</evidence>
<sequence>MLQASGFQEGSQHSVVGGPLYSMGHRNLPGKPKQYGGSLYGAPSDLAYAEAPKQQLGDGDNLYRWQLTKNPMEALQEPTGTSSLGGYSVSNRPTSQGGQEPGRLVTHSSRAVWLAEEGLTPLRAVPEMSVKSRKGPWGEDEDEDDEFLAMLKAYMEAAAD</sequence>
<name>U6M284_9EIME</name>
<protein>
    <submittedName>
        <fullName evidence="2">Uncharacterized protein</fullName>
    </submittedName>
</protein>